<dbReference type="Proteomes" id="UP000054383">
    <property type="component" value="Unassembled WGS sequence"/>
</dbReference>
<dbReference type="SUPFAM" id="SSF51735">
    <property type="entry name" value="NAD(P)-binding Rossmann-fold domains"/>
    <property type="match status" value="1"/>
</dbReference>
<organism evidence="4 5">
    <name type="scientific">Talaromyces islandicus</name>
    <name type="common">Penicillium islandicum</name>
    <dbReference type="NCBI Taxonomy" id="28573"/>
    <lineage>
        <taxon>Eukaryota</taxon>
        <taxon>Fungi</taxon>
        <taxon>Dikarya</taxon>
        <taxon>Ascomycota</taxon>
        <taxon>Pezizomycotina</taxon>
        <taxon>Eurotiomycetes</taxon>
        <taxon>Eurotiomycetidae</taxon>
        <taxon>Eurotiales</taxon>
        <taxon>Trichocomaceae</taxon>
        <taxon>Talaromyces</taxon>
        <taxon>Talaromyces sect. Islandici</taxon>
    </lineage>
</organism>
<evidence type="ECO:0000313" key="4">
    <source>
        <dbReference type="EMBL" id="CRG91776.1"/>
    </source>
</evidence>
<evidence type="ECO:0000256" key="2">
    <source>
        <dbReference type="ARBA" id="ARBA00023445"/>
    </source>
</evidence>
<dbReference type="Gene3D" id="3.40.50.720">
    <property type="entry name" value="NAD(P)-binding Rossmann-like Domain"/>
    <property type="match status" value="1"/>
</dbReference>
<keyword evidence="5" id="KW-1185">Reference proteome</keyword>
<evidence type="ECO:0000256" key="1">
    <source>
        <dbReference type="ARBA" id="ARBA00023002"/>
    </source>
</evidence>
<reference evidence="4 5" key="1">
    <citation type="submission" date="2015-04" db="EMBL/GenBank/DDBJ databases">
        <authorList>
            <person name="Syromyatnikov M.Y."/>
            <person name="Popov V.N."/>
        </authorList>
    </citation>
    <scope>NUCLEOTIDE SEQUENCE [LARGE SCALE GENOMIC DNA]</scope>
    <source>
        <strain evidence="4">WF-38-12</strain>
    </source>
</reference>
<proteinExistence type="inferred from homology"/>
<feature type="domain" description="NAD-dependent epimerase/dehydratase" evidence="3">
    <location>
        <begin position="10"/>
        <end position="260"/>
    </location>
</feature>
<dbReference type="PANTHER" id="PTHR10366:SF564">
    <property type="entry name" value="STEROL-4-ALPHA-CARBOXYLATE 3-DEHYDROGENASE, DECARBOXYLATING"/>
    <property type="match status" value="1"/>
</dbReference>
<dbReference type="GO" id="GO:0016616">
    <property type="term" value="F:oxidoreductase activity, acting on the CH-OH group of donors, NAD or NADP as acceptor"/>
    <property type="evidence" value="ECO:0007669"/>
    <property type="project" value="TreeGrafter"/>
</dbReference>
<dbReference type="InterPro" id="IPR050425">
    <property type="entry name" value="NAD(P)_dehydrat-like"/>
</dbReference>
<dbReference type="InterPro" id="IPR036291">
    <property type="entry name" value="NAD(P)-bd_dom_sf"/>
</dbReference>
<evidence type="ECO:0000313" key="5">
    <source>
        <dbReference type="Proteomes" id="UP000054383"/>
    </source>
</evidence>
<dbReference type="STRING" id="28573.A0A0U1MA39"/>
<comment type="similarity">
    <text evidence="2">Belongs to the NAD(P)-dependent epimerase/dehydratase family. Dihydroflavonol-4-reductase subfamily.</text>
</comment>
<dbReference type="Pfam" id="PF01370">
    <property type="entry name" value="Epimerase"/>
    <property type="match status" value="1"/>
</dbReference>
<dbReference type="AlphaFoldDB" id="A0A0U1MA39"/>
<accession>A0A0U1MA39</accession>
<dbReference type="OMA" id="RTHDKGR"/>
<keyword evidence="1" id="KW-0560">Oxidoreductase</keyword>
<dbReference type="EMBL" id="CVMT01000010">
    <property type="protein sequence ID" value="CRG91776.1"/>
    <property type="molecule type" value="Genomic_DNA"/>
</dbReference>
<dbReference type="PANTHER" id="PTHR10366">
    <property type="entry name" value="NAD DEPENDENT EPIMERASE/DEHYDRATASE"/>
    <property type="match status" value="1"/>
</dbReference>
<evidence type="ECO:0000259" key="3">
    <source>
        <dbReference type="Pfam" id="PF01370"/>
    </source>
</evidence>
<name>A0A0U1MA39_TALIS</name>
<protein>
    <submittedName>
        <fullName evidence="4">Putative NADPH-dependent methylglyoxal reductase GRP2</fullName>
    </submittedName>
</protein>
<sequence>MGSVSPKQLVFLTGGSGFIASHILEQLLGRGYKVVVSVRSAVKGDSIISSYPENIRKDISYEVVEDIAQDGAFDEAIKSNPTVDFVIHTASPYHHNIQDPVKDFLDPAIKGTTGILHSIQKYAATSVKRFVLLSSIATIINPFNHAEVYNEEVYGTTTWEEAISGRLTYRASKIYSERAAFEFMAKEKPEFDLVTINPALVFGPPPKHLTSLEALNTSNHRIRDMVLGNMKNELAPTGPVFVFADVRDVATAHVRAIELTEVSGQRFMLAAGYFSNKRISEHIRESFPQYNEVLPPVDSADDFPDNIFSIDASKSKDVLGIQYRDLKTCVEDTVEAMIPRL</sequence>
<dbReference type="CDD" id="cd05227">
    <property type="entry name" value="AR_SDR_e"/>
    <property type="match status" value="1"/>
</dbReference>
<dbReference type="FunFam" id="3.40.50.720:FF:000191">
    <property type="entry name" value="Methylglyoxal reductase (NADPH-dependent)"/>
    <property type="match status" value="1"/>
</dbReference>
<gene>
    <name evidence="4" type="ORF">PISL3812_08828</name>
</gene>
<dbReference type="InterPro" id="IPR001509">
    <property type="entry name" value="Epimerase_deHydtase"/>
</dbReference>
<dbReference type="OrthoDB" id="2735536at2759"/>